<evidence type="ECO:0000313" key="1">
    <source>
        <dbReference type="EMBL" id="UOR11542.1"/>
    </source>
</evidence>
<dbReference type="RefSeq" id="WP_245031637.1">
    <property type="nucleotide sequence ID" value="NZ_CP095075.1"/>
</dbReference>
<dbReference type="PANTHER" id="PTHR45947">
    <property type="entry name" value="SULFOQUINOVOSYL TRANSFERASE SQD2"/>
    <property type="match status" value="1"/>
</dbReference>
<name>A0ABY4H9Q9_9BACI</name>
<dbReference type="CDD" id="cd03801">
    <property type="entry name" value="GT4_PimA-like"/>
    <property type="match status" value="1"/>
</dbReference>
<evidence type="ECO:0000313" key="2">
    <source>
        <dbReference type="Proteomes" id="UP000830326"/>
    </source>
</evidence>
<organism evidence="1 2">
    <name type="scientific">Halobacillus amylolyticus</name>
    <dbReference type="NCBI Taxonomy" id="2932259"/>
    <lineage>
        <taxon>Bacteria</taxon>
        <taxon>Bacillati</taxon>
        <taxon>Bacillota</taxon>
        <taxon>Bacilli</taxon>
        <taxon>Bacillales</taxon>
        <taxon>Bacillaceae</taxon>
        <taxon>Halobacillus</taxon>
    </lineage>
</organism>
<dbReference type="Proteomes" id="UP000830326">
    <property type="component" value="Chromosome"/>
</dbReference>
<dbReference type="SUPFAM" id="SSF53756">
    <property type="entry name" value="UDP-Glycosyltransferase/glycogen phosphorylase"/>
    <property type="match status" value="1"/>
</dbReference>
<dbReference type="InterPro" id="IPR050194">
    <property type="entry name" value="Glycosyltransferase_grp1"/>
</dbReference>
<accession>A0ABY4H9Q9</accession>
<gene>
    <name evidence="1" type="ORF">MUO15_18470</name>
</gene>
<reference evidence="1" key="1">
    <citation type="submission" date="2022-04" db="EMBL/GenBank/DDBJ databases">
        <title>Halobacillus sp. isolated from saltern.</title>
        <authorList>
            <person name="Won M."/>
            <person name="Lee C.-M."/>
            <person name="Woen H.-Y."/>
            <person name="Kwon S.-W."/>
        </authorList>
    </citation>
    <scope>NUCLEOTIDE SEQUENCE</scope>
    <source>
        <strain evidence="1">SSHM10-5</strain>
    </source>
</reference>
<dbReference type="PANTHER" id="PTHR45947:SF3">
    <property type="entry name" value="SULFOQUINOVOSYL TRANSFERASE SQD2"/>
    <property type="match status" value="1"/>
</dbReference>
<dbReference type="EMBL" id="CP095075">
    <property type="protein sequence ID" value="UOR11542.1"/>
    <property type="molecule type" value="Genomic_DNA"/>
</dbReference>
<proteinExistence type="predicted"/>
<keyword evidence="2" id="KW-1185">Reference proteome</keyword>
<protein>
    <submittedName>
        <fullName evidence="1">Glycosyltransferase family 4 protein</fullName>
    </submittedName>
</protein>
<sequence length="334" mass="38355">MRVLHISYGSPMIELCKALRLKGVQASSCHFDEHPFKFQPDICLKLNLLSKNERENRIEQFLLESIPKYDIFHFHFGETFFPDKRDLEILKRAGKKMVVHHHGSDIRLLSVARKNNPYVQVKPEWTEEKIYNNVAALSKYIDHAIVQDPELEGYISNLYKHTYVIPHTIDVHQFKPQYPDVKQTSPLVVHAPTSRHIKGTDFILKAVQELQRSGLSFQFKLVEGLSNDEAKILFAQADIVIDQLRIGSYGYVSSEAMALGKPVICYIREDLVDKYPAGLPIVNANPDTITTVLGNLIKNPRQRRNTGFNGRTYVIQNHMAEKVVNQYLGIYNKL</sequence>
<dbReference type="Gene3D" id="3.40.50.2000">
    <property type="entry name" value="Glycogen Phosphorylase B"/>
    <property type="match status" value="3"/>
</dbReference>